<protein>
    <submittedName>
        <fullName evidence="3">Copper chaperone PCu(A)C</fullName>
    </submittedName>
</protein>
<dbReference type="SUPFAM" id="SSF110087">
    <property type="entry name" value="DR1885-like metal-binding protein"/>
    <property type="match status" value="1"/>
</dbReference>
<gene>
    <name evidence="3" type="ORF">G8E03_01115</name>
</gene>
<dbReference type="InterPro" id="IPR058248">
    <property type="entry name" value="Lxx211020-like"/>
</dbReference>
<dbReference type="EMBL" id="CP049811">
    <property type="protein sequence ID" value="QIK39480.1"/>
    <property type="molecule type" value="Genomic_DNA"/>
</dbReference>
<evidence type="ECO:0000256" key="2">
    <source>
        <dbReference type="SAM" id="SignalP"/>
    </source>
</evidence>
<dbReference type="InterPro" id="IPR036182">
    <property type="entry name" value="PCuAC_sf"/>
</dbReference>
<feature type="region of interest" description="Disordered" evidence="1">
    <location>
        <begin position="149"/>
        <end position="174"/>
    </location>
</feature>
<reference evidence="3 4" key="1">
    <citation type="submission" date="2020-03" db="EMBL/GenBank/DDBJ databases">
        <title>Complete genome sequence of Monaibacterium sp. ALG8 with diverse plasmids.</title>
        <authorList>
            <person name="Sun C."/>
        </authorList>
    </citation>
    <scope>NUCLEOTIDE SEQUENCE [LARGE SCALE GENOMIC DNA]</scope>
    <source>
        <strain evidence="3 4">ALG8</strain>
    </source>
</reference>
<dbReference type="Pfam" id="PF04314">
    <property type="entry name" value="PCuAC"/>
    <property type="match status" value="1"/>
</dbReference>
<dbReference type="PANTHER" id="PTHR36302:SF1">
    <property type="entry name" value="COPPER CHAPERONE PCU(A)C"/>
    <property type="match status" value="1"/>
</dbReference>
<feature type="chain" id="PRO_5026128667" evidence="2">
    <location>
        <begin position="21"/>
        <end position="174"/>
    </location>
</feature>
<proteinExistence type="predicted"/>
<evidence type="ECO:0000313" key="4">
    <source>
        <dbReference type="Proteomes" id="UP000500791"/>
    </source>
</evidence>
<name>A0A6G7VHW1_9RHOB</name>
<feature type="signal peptide" evidence="2">
    <location>
        <begin position="1"/>
        <end position="20"/>
    </location>
</feature>
<sequence>MFKTLALAVTLGMTALPVFAEHITAGELTISDPWVRATTSVARSSGGFLTVHNHGTVDDRLLSASADFAMVQVHETVQVDGVNRMQEQTDGIVIPAGESMTLAPGGYHLMLMGLEHGLEMGSVQDITLHFEHAGDVTVVFEAEMRRPTDQADGEDMSDHDMSGHGSDADGHGDH</sequence>
<organism evidence="3 4">
    <name type="scientific">Pontivivens nitratireducens</name>
    <dbReference type="NCBI Taxonomy" id="2758038"/>
    <lineage>
        <taxon>Bacteria</taxon>
        <taxon>Pseudomonadati</taxon>
        <taxon>Pseudomonadota</taxon>
        <taxon>Alphaproteobacteria</taxon>
        <taxon>Rhodobacterales</taxon>
        <taxon>Paracoccaceae</taxon>
        <taxon>Pontivivens</taxon>
    </lineage>
</organism>
<keyword evidence="2" id="KW-0732">Signal</keyword>
<dbReference type="Gene3D" id="2.60.40.1890">
    <property type="entry name" value="PCu(A)C copper chaperone"/>
    <property type="match status" value="1"/>
</dbReference>
<feature type="compositionally biased region" description="Basic and acidic residues" evidence="1">
    <location>
        <begin position="156"/>
        <end position="174"/>
    </location>
</feature>
<keyword evidence="4" id="KW-1185">Reference proteome</keyword>
<dbReference type="KEGG" id="mon:G8E03_01115"/>
<accession>A0A6G7VHW1</accession>
<evidence type="ECO:0000256" key="1">
    <source>
        <dbReference type="SAM" id="MobiDB-lite"/>
    </source>
</evidence>
<dbReference type="Proteomes" id="UP000500791">
    <property type="component" value="Chromosome"/>
</dbReference>
<evidence type="ECO:0000313" key="3">
    <source>
        <dbReference type="EMBL" id="QIK39480.1"/>
    </source>
</evidence>
<dbReference type="PANTHER" id="PTHR36302">
    <property type="entry name" value="BLR7088 PROTEIN"/>
    <property type="match status" value="1"/>
</dbReference>
<dbReference type="RefSeq" id="WP_166187666.1">
    <property type="nucleotide sequence ID" value="NZ_CP049811.1"/>
</dbReference>
<dbReference type="InterPro" id="IPR007410">
    <property type="entry name" value="LpqE-like"/>
</dbReference>
<dbReference type="AlphaFoldDB" id="A0A6G7VHW1"/>